<reference evidence="2 3" key="1">
    <citation type="journal article" date="2016" name="Gene">
        <title>PacBio SMRT assembly of a complex multi-replicon genome reveals chlorocatechol degradative operon in a region of genome plasticity.</title>
        <authorList>
            <person name="Ricker N."/>
            <person name="Shen S.Y."/>
            <person name="Goordial J."/>
            <person name="Jin S."/>
            <person name="Fulthorpe R.R."/>
        </authorList>
    </citation>
    <scope>NUCLEOTIDE SEQUENCE [LARGE SCALE GENOMIC DNA]</scope>
    <source>
        <strain evidence="2 3">OLGA172</strain>
    </source>
</reference>
<dbReference type="EMBL" id="CP014579">
    <property type="protein sequence ID" value="ANB74902.1"/>
    <property type="molecule type" value="Genomic_DNA"/>
</dbReference>
<dbReference type="GO" id="GO:0016787">
    <property type="term" value="F:hydrolase activity"/>
    <property type="evidence" value="ECO:0007669"/>
    <property type="project" value="InterPro"/>
</dbReference>
<dbReference type="InterPro" id="IPR029052">
    <property type="entry name" value="Metallo-depent_PP-like"/>
</dbReference>
<proteinExistence type="predicted"/>
<sequence>MRLHIVSDLHQHSSRDAGPDPRVTPVDADVLILAGDIDFVEKVADRYGEWPYDVLYVRGNHDTYFRPYERAISTAAIRMETGRVRMLERRVVFYPKIRIVGCCLWTDFELVGNVEDVIVLNRELGADFRCLMRADGRSVTPEDLRVEHRSSLEWLQNTLREPFNGVNVVVSHHAPHRRSLNPAYGVTWSSASFASDLSATMRHVSLWVHGHVHSFVDFKFKRCRVVCNAAGSTARPNPDFVSDFVVEI</sequence>
<dbReference type="InterPro" id="IPR004843">
    <property type="entry name" value="Calcineurin-like_PHP"/>
</dbReference>
<dbReference type="AlphaFoldDB" id="A0A160FQC8"/>
<evidence type="ECO:0000313" key="2">
    <source>
        <dbReference type="EMBL" id="ANB74902.1"/>
    </source>
</evidence>
<feature type="domain" description="Calcineurin-like phosphoesterase" evidence="1">
    <location>
        <begin position="1"/>
        <end position="214"/>
    </location>
</feature>
<dbReference type="SUPFAM" id="SSF56300">
    <property type="entry name" value="Metallo-dependent phosphatases"/>
    <property type="match status" value="1"/>
</dbReference>
<gene>
    <name evidence="2" type="ORF">AYM40_20850</name>
</gene>
<keyword evidence="3" id="KW-1185">Reference proteome</keyword>
<evidence type="ECO:0000259" key="1">
    <source>
        <dbReference type="Pfam" id="PF00149"/>
    </source>
</evidence>
<dbReference type="Proteomes" id="UP000076852">
    <property type="component" value="Chromosome 2"/>
</dbReference>
<dbReference type="PANTHER" id="PTHR37844">
    <property type="entry name" value="SER/THR PROTEIN PHOSPHATASE SUPERFAMILY (AFU_ORTHOLOGUE AFUA_1G14840)"/>
    <property type="match status" value="1"/>
</dbReference>
<dbReference type="Pfam" id="PF00149">
    <property type="entry name" value="Metallophos"/>
    <property type="match status" value="1"/>
</dbReference>
<evidence type="ECO:0000313" key="3">
    <source>
        <dbReference type="Proteomes" id="UP000076852"/>
    </source>
</evidence>
<dbReference type="OrthoDB" id="356681at2"/>
<dbReference type="RefSeq" id="WP_063498205.1">
    <property type="nucleotide sequence ID" value="NZ_CP014579.1"/>
</dbReference>
<dbReference type="PANTHER" id="PTHR37844:SF2">
    <property type="entry name" value="SER_THR PROTEIN PHOSPHATASE SUPERFAMILY (AFU_ORTHOLOGUE AFUA_1G14840)"/>
    <property type="match status" value="1"/>
</dbReference>
<dbReference type="KEGG" id="buz:AYM40_20850"/>
<dbReference type="STRING" id="1804984.AYM40_20850"/>
<organism evidence="2 3">
    <name type="scientific">Paraburkholderia phytofirmans OLGA172</name>
    <dbReference type="NCBI Taxonomy" id="1417228"/>
    <lineage>
        <taxon>Bacteria</taxon>
        <taxon>Pseudomonadati</taxon>
        <taxon>Pseudomonadota</taxon>
        <taxon>Betaproteobacteria</taxon>
        <taxon>Burkholderiales</taxon>
        <taxon>Burkholderiaceae</taxon>
        <taxon>Paraburkholderia</taxon>
    </lineage>
</organism>
<name>A0A160FQC8_9BURK</name>
<dbReference type="Gene3D" id="3.60.21.10">
    <property type="match status" value="1"/>
</dbReference>
<protein>
    <recommendedName>
        <fullName evidence="1">Calcineurin-like phosphoesterase domain-containing protein</fullName>
    </recommendedName>
</protein>
<accession>A0A160FQC8</accession>